<sequence length="106" mass="11337">MKVAIKTTSGSFDFEVPDSETISELLKKAMEKHKCPPWADGVELKVAGQSEDLAEDGSKTLGSLGISGGELTMKYYQDVLPSEAKKLKMQGIAPNSATPFLAMKSA</sequence>
<organism evidence="1">
    <name type="scientific">Pyrodinium bahamense</name>
    <dbReference type="NCBI Taxonomy" id="73915"/>
    <lineage>
        <taxon>Eukaryota</taxon>
        <taxon>Sar</taxon>
        <taxon>Alveolata</taxon>
        <taxon>Dinophyceae</taxon>
        <taxon>Gonyaulacales</taxon>
        <taxon>Pyrocystaceae</taxon>
        <taxon>Pyrodinium</taxon>
    </lineage>
</organism>
<dbReference type="EMBL" id="HBEG01024692">
    <property type="protein sequence ID" value="CAD8360719.1"/>
    <property type="molecule type" value="Transcribed_RNA"/>
</dbReference>
<name>A0A7S0ADR7_9DINO</name>
<dbReference type="Gene3D" id="3.10.20.90">
    <property type="entry name" value="Phosphatidylinositol 3-kinase Catalytic Subunit, Chain A, domain 1"/>
    <property type="match status" value="1"/>
</dbReference>
<proteinExistence type="predicted"/>
<reference evidence="1" key="1">
    <citation type="submission" date="2021-01" db="EMBL/GenBank/DDBJ databases">
        <authorList>
            <person name="Corre E."/>
            <person name="Pelletier E."/>
            <person name="Niang G."/>
            <person name="Scheremetjew M."/>
            <person name="Finn R."/>
            <person name="Kale V."/>
            <person name="Holt S."/>
            <person name="Cochrane G."/>
            <person name="Meng A."/>
            <person name="Brown T."/>
            <person name="Cohen L."/>
        </authorList>
    </citation>
    <scope>NUCLEOTIDE SEQUENCE</scope>
    <source>
        <strain evidence="1">Pbaha01</strain>
    </source>
</reference>
<gene>
    <name evidence="1" type="ORF">PBAH0796_LOCUS15007</name>
</gene>
<accession>A0A7S0ADR7</accession>
<evidence type="ECO:0000313" key="1">
    <source>
        <dbReference type="EMBL" id="CAD8360719.1"/>
    </source>
</evidence>
<dbReference type="InterPro" id="IPR029071">
    <property type="entry name" value="Ubiquitin-like_domsf"/>
</dbReference>
<dbReference type="AlphaFoldDB" id="A0A7S0ADR7"/>
<evidence type="ECO:0008006" key="2">
    <source>
        <dbReference type="Google" id="ProtNLM"/>
    </source>
</evidence>
<protein>
    <recommendedName>
        <fullName evidence="2">Ubiquitin-like domain-containing protein</fullName>
    </recommendedName>
</protein>
<dbReference type="SUPFAM" id="SSF54236">
    <property type="entry name" value="Ubiquitin-like"/>
    <property type="match status" value="1"/>
</dbReference>